<keyword evidence="2" id="KW-1185">Reference proteome</keyword>
<dbReference type="RefSeq" id="WP_009057822.1">
    <property type="nucleotide sequence ID" value="NZ_AJYA01000111.1"/>
</dbReference>
<accession>I5BQT1</accession>
<feature type="non-terminal residue" evidence="1">
    <location>
        <position position="1"/>
    </location>
</feature>
<protein>
    <submittedName>
        <fullName evidence="1">Uncharacterized protein</fullName>
    </submittedName>
</protein>
<dbReference type="Proteomes" id="UP000005551">
    <property type="component" value="Unassembled WGS sequence"/>
</dbReference>
<reference evidence="1 2" key="1">
    <citation type="submission" date="2012-05" db="EMBL/GenBank/DDBJ databases">
        <title>Genome sequence of Nitritalea halalkaliphila LW7.</title>
        <authorList>
            <person name="Jangir P.K."/>
            <person name="Singh A."/>
            <person name="Shivaji S."/>
            <person name="Sharma R."/>
        </authorList>
    </citation>
    <scope>NUCLEOTIDE SEQUENCE [LARGE SCALE GENOMIC DNA]</scope>
    <source>
        <strain evidence="1 2">LW7</strain>
    </source>
</reference>
<sequence>FVVSLKSREGIGCQRLFWDDPLKDLMKKFLDNMGNTFYPDPLEIDVFYQEVIEEEGKYVGFARAAGYMHYAGYDRAFFDKAKKSSDARAHYNTFYQVQKSDYLMLHCFIGSARNAVNWLMAQEPYQYFGLNPNWFTYEVLGETIIDDRPVYILSFHASSKAFDRDINKWGRSHKKKLQQGVFYIDQQDYGLHRMHLKWENANPTTTRMNVSRQYKHTILEESLNAYYRRTEEGRYVFTYVNQSRSAIGYGYKGEGFHEGKQMREFAEMYALASSPGNLSYDELRARYLYGLRGSAPHYKLNYLADLYNGWIFTSGRSTYDPTFWEKSSYPPLPDEQRVHADLAEHRPLEAQFADFSNIQLYINPLLKRRHKISEEPYWNRQELYAY</sequence>
<organism evidence="1 2">
    <name type="scientific">Nitritalea halalkaliphila LW7</name>
    <dbReference type="NCBI Taxonomy" id="1189621"/>
    <lineage>
        <taxon>Bacteria</taxon>
        <taxon>Pseudomonadati</taxon>
        <taxon>Bacteroidota</taxon>
        <taxon>Cytophagia</taxon>
        <taxon>Cytophagales</taxon>
        <taxon>Cyclobacteriaceae</taxon>
        <taxon>Nitritalea</taxon>
    </lineage>
</organism>
<dbReference type="EMBL" id="AJYA01000111">
    <property type="protein sequence ID" value="EIM71933.1"/>
    <property type="molecule type" value="Genomic_DNA"/>
</dbReference>
<name>I5BQT1_9BACT</name>
<dbReference type="AlphaFoldDB" id="I5BQT1"/>
<comment type="caution">
    <text evidence="1">The sequence shown here is derived from an EMBL/GenBank/DDBJ whole genome shotgun (WGS) entry which is preliminary data.</text>
</comment>
<proteinExistence type="predicted"/>
<gene>
    <name evidence="1" type="ORF">A3SI_20197</name>
</gene>
<evidence type="ECO:0000313" key="1">
    <source>
        <dbReference type="EMBL" id="EIM71933.1"/>
    </source>
</evidence>
<evidence type="ECO:0000313" key="2">
    <source>
        <dbReference type="Proteomes" id="UP000005551"/>
    </source>
</evidence>